<evidence type="ECO:0000313" key="2">
    <source>
        <dbReference type="Proteomes" id="UP000821845"/>
    </source>
</evidence>
<gene>
    <name evidence="1" type="ORF">HPB50_024146</name>
</gene>
<dbReference type="Proteomes" id="UP000821845">
    <property type="component" value="Chromosome 1"/>
</dbReference>
<name>A0ACB7TMX2_HYAAI</name>
<reference evidence="1" key="1">
    <citation type="submission" date="2020-05" db="EMBL/GenBank/DDBJ databases">
        <title>Large-scale comparative analyses of tick genomes elucidate their genetic diversity and vector capacities.</title>
        <authorList>
            <person name="Jia N."/>
            <person name="Wang J."/>
            <person name="Shi W."/>
            <person name="Du L."/>
            <person name="Sun Y."/>
            <person name="Zhan W."/>
            <person name="Jiang J."/>
            <person name="Wang Q."/>
            <person name="Zhang B."/>
            <person name="Ji P."/>
            <person name="Sakyi L.B."/>
            <person name="Cui X."/>
            <person name="Yuan T."/>
            <person name="Jiang B."/>
            <person name="Yang W."/>
            <person name="Lam T.T.-Y."/>
            <person name="Chang Q."/>
            <person name="Ding S."/>
            <person name="Wang X."/>
            <person name="Zhu J."/>
            <person name="Ruan X."/>
            <person name="Zhao L."/>
            <person name="Wei J."/>
            <person name="Que T."/>
            <person name="Du C."/>
            <person name="Cheng J."/>
            <person name="Dai P."/>
            <person name="Han X."/>
            <person name="Huang E."/>
            <person name="Gao Y."/>
            <person name="Liu J."/>
            <person name="Shao H."/>
            <person name="Ye R."/>
            <person name="Li L."/>
            <person name="Wei W."/>
            <person name="Wang X."/>
            <person name="Wang C."/>
            <person name="Yang T."/>
            <person name="Huo Q."/>
            <person name="Li W."/>
            <person name="Guo W."/>
            <person name="Chen H."/>
            <person name="Zhou L."/>
            <person name="Ni X."/>
            <person name="Tian J."/>
            <person name="Zhou Y."/>
            <person name="Sheng Y."/>
            <person name="Liu T."/>
            <person name="Pan Y."/>
            <person name="Xia L."/>
            <person name="Li J."/>
            <person name="Zhao F."/>
            <person name="Cao W."/>
        </authorList>
    </citation>
    <scope>NUCLEOTIDE SEQUENCE</scope>
    <source>
        <strain evidence="1">Hyas-2018</strain>
    </source>
</reference>
<evidence type="ECO:0000313" key="1">
    <source>
        <dbReference type="EMBL" id="KAH6948403.1"/>
    </source>
</evidence>
<keyword evidence="2" id="KW-1185">Reference proteome</keyword>
<protein>
    <submittedName>
        <fullName evidence="1">Uncharacterized protein</fullName>
    </submittedName>
</protein>
<dbReference type="EMBL" id="CM023481">
    <property type="protein sequence ID" value="KAH6948403.1"/>
    <property type="molecule type" value="Genomic_DNA"/>
</dbReference>
<organism evidence="1 2">
    <name type="scientific">Hyalomma asiaticum</name>
    <name type="common">Tick</name>
    <dbReference type="NCBI Taxonomy" id="266040"/>
    <lineage>
        <taxon>Eukaryota</taxon>
        <taxon>Metazoa</taxon>
        <taxon>Ecdysozoa</taxon>
        <taxon>Arthropoda</taxon>
        <taxon>Chelicerata</taxon>
        <taxon>Arachnida</taxon>
        <taxon>Acari</taxon>
        <taxon>Parasitiformes</taxon>
        <taxon>Ixodida</taxon>
        <taxon>Ixodoidea</taxon>
        <taxon>Ixodidae</taxon>
        <taxon>Hyalomminae</taxon>
        <taxon>Hyalomma</taxon>
    </lineage>
</organism>
<accession>A0ACB7TMX2</accession>
<sequence>METSLSRSRRAPYRIGLACQVHKAAKMATVKSASIGQTARYTAEGGSALETISAAANDKAAKWACVSFFSPRRRGLCTRPSRTPRTHISPFQGLRDRTQYERGEQRVPYSSTLFRTWTQYERGEQRVHTVPDLQVWNSVELYELYGDPELYGTACDQRCKVPGCECAAASSSAAAGGEWTAVLQSSHAAASGRTPSLAPFPREAPPCVPIEASLKTAPRAAEVRDTASCPDTCQASTRF</sequence>
<comment type="caution">
    <text evidence="1">The sequence shown here is derived from an EMBL/GenBank/DDBJ whole genome shotgun (WGS) entry which is preliminary data.</text>
</comment>
<proteinExistence type="predicted"/>